<dbReference type="GO" id="GO:0020037">
    <property type="term" value="F:heme binding"/>
    <property type="evidence" value="ECO:0007669"/>
    <property type="project" value="InterPro"/>
</dbReference>
<keyword evidence="4 8" id="KW-0479">Metal-binding</keyword>
<dbReference type="PRINTS" id="PR00385">
    <property type="entry name" value="P450"/>
</dbReference>
<organism evidence="11 12">
    <name type="scientific">Stephania yunnanensis</name>
    <dbReference type="NCBI Taxonomy" id="152371"/>
    <lineage>
        <taxon>Eukaryota</taxon>
        <taxon>Viridiplantae</taxon>
        <taxon>Streptophyta</taxon>
        <taxon>Embryophyta</taxon>
        <taxon>Tracheophyta</taxon>
        <taxon>Spermatophyta</taxon>
        <taxon>Magnoliopsida</taxon>
        <taxon>Ranunculales</taxon>
        <taxon>Menispermaceae</taxon>
        <taxon>Menispermoideae</taxon>
        <taxon>Cissampelideae</taxon>
        <taxon>Stephania</taxon>
    </lineage>
</organism>
<feature type="transmembrane region" description="Helical" evidence="10">
    <location>
        <begin position="265"/>
        <end position="284"/>
    </location>
</feature>
<evidence type="ECO:0000256" key="4">
    <source>
        <dbReference type="ARBA" id="ARBA00022723"/>
    </source>
</evidence>
<dbReference type="GO" id="GO:0044550">
    <property type="term" value="P:secondary metabolite biosynthetic process"/>
    <property type="evidence" value="ECO:0007669"/>
    <property type="project" value="UniProtKB-ARBA"/>
</dbReference>
<evidence type="ECO:0000256" key="2">
    <source>
        <dbReference type="ARBA" id="ARBA00010617"/>
    </source>
</evidence>
<keyword evidence="12" id="KW-1185">Reference proteome</keyword>
<dbReference type="FunFam" id="1.10.630.10:FF:000126">
    <property type="entry name" value="Predicted protein"/>
    <property type="match status" value="1"/>
</dbReference>
<dbReference type="CDD" id="cd11073">
    <property type="entry name" value="CYP76-like"/>
    <property type="match status" value="1"/>
</dbReference>
<evidence type="ECO:0000256" key="8">
    <source>
        <dbReference type="PIRSR" id="PIRSR602401-1"/>
    </source>
</evidence>
<sequence>MEIVSATIASIFFIIFIYVFFFKDQTSTKGLPPGPKPWPIVGNLLQLGEKPHAQFAELAETYGGDLFSLKLGSQTVVVASSPSAATQVLKTHDRILSGRYVFQSFRVEKHVNNSIVWSECNENWKMLRKVCRTEVFSSKMIESQAHLREAKAMDLVEFLKGREGQVVKITEVVFGTLINIFGRLIFSQDVFDLGDPTGGSAEMKDHIWQMLEMGNSANPADYFPFLGKFDLFGQRRAVANCLQQIYDVWGAMLRDRRRAAARRELELILTMTLLASCLMLAWMIKGSMLCSWYDSDSWNHSRESFLYELFAAGTETTSSTIEWAVAELTKNPTIKEKLRREMESVVGKERVKESDIPRLPYLQAFVKEILRLHPPTPMLLPRRALETCQVMGYTIPKDCQIMVNAWAIARDPKIWKDPLKFSPERFLDSSLDFKGNDFEFIPFGGGRRICPGIPLATQFIGIIVATLVQNLDWSLPNGMDPSELVMEEKFGLTLQKEPPLLIVPKSIEF</sequence>
<keyword evidence="10" id="KW-0472">Membrane</keyword>
<keyword evidence="3 8" id="KW-0349">Heme</keyword>
<evidence type="ECO:0000256" key="5">
    <source>
        <dbReference type="ARBA" id="ARBA00023002"/>
    </source>
</evidence>
<dbReference type="EMBL" id="JBBNAF010000003">
    <property type="protein sequence ID" value="KAK9159742.1"/>
    <property type="molecule type" value="Genomic_DNA"/>
</dbReference>
<name>A0AAP0PX78_9MAGN</name>
<dbReference type="GO" id="GO:0005506">
    <property type="term" value="F:iron ion binding"/>
    <property type="evidence" value="ECO:0007669"/>
    <property type="project" value="InterPro"/>
</dbReference>
<evidence type="ECO:0000256" key="6">
    <source>
        <dbReference type="ARBA" id="ARBA00023004"/>
    </source>
</evidence>
<dbReference type="InterPro" id="IPR001128">
    <property type="entry name" value="Cyt_P450"/>
</dbReference>
<evidence type="ECO:0000313" key="12">
    <source>
        <dbReference type="Proteomes" id="UP001420932"/>
    </source>
</evidence>
<protein>
    <recommendedName>
        <fullName evidence="13">Cytochrome P450</fullName>
    </recommendedName>
</protein>
<keyword evidence="10" id="KW-0812">Transmembrane</keyword>
<dbReference type="InterPro" id="IPR017972">
    <property type="entry name" value="Cyt_P450_CS"/>
</dbReference>
<dbReference type="AlphaFoldDB" id="A0AAP0PX78"/>
<evidence type="ECO:0000256" key="7">
    <source>
        <dbReference type="ARBA" id="ARBA00023033"/>
    </source>
</evidence>
<feature type="transmembrane region" description="Helical" evidence="10">
    <location>
        <begin position="6"/>
        <end position="22"/>
    </location>
</feature>
<keyword evidence="5 9" id="KW-0560">Oxidoreductase</keyword>
<dbReference type="SUPFAM" id="SSF48264">
    <property type="entry name" value="Cytochrome P450"/>
    <property type="match status" value="1"/>
</dbReference>
<evidence type="ECO:0008006" key="13">
    <source>
        <dbReference type="Google" id="ProtNLM"/>
    </source>
</evidence>
<dbReference type="InterPro" id="IPR036396">
    <property type="entry name" value="Cyt_P450_sf"/>
</dbReference>
<keyword evidence="7 9" id="KW-0503">Monooxygenase</keyword>
<accession>A0AAP0PX78</accession>
<keyword evidence="10" id="KW-1133">Transmembrane helix</keyword>
<evidence type="ECO:0000256" key="1">
    <source>
        <dbReference type="ARBA" id="ARBA00001971"/>
    </source>
</evidence>
<dbReference type="Gene3D" id="1.10.630.10">
    <property type="entry name" value="Cytochrome P450"/>
    <property type="match status" value="1"/>
</dbReference>
<dbReference type="GO" id="GO:0004497">
    <property type="term" value="F:monooxygenase activity"/>
    <property type="evidence" value="ECO:0007669"/>
    <property type="project" value="UniProtKB-KW"/>
</dbReference>
<dbReference type="InterPro" id="IPR002401">
    <property type="entry name" value="Cyt_P450_E_grp-I"/>
</dbReference>
<comment type="caution">
    <text evidence="11">The sequence shown here is derived from an EMBL/GenBank/DDBJ whole genome shotgun (WGS) entry which is preliminary data.</text>
</comment>
<evidence type="ECO:0000256" key="10">
    <source>
        <dbReference type="SAM" id="Phobius"/>
    </source>
</evidence>
<dbReference type="PANTHER" id="PTHR47950:SF49">
    <property type="entry name" value="CYTOCHROME P450"/>
    <property type="match status" value="1"/>
</dbReference>
<keyword evidence="6 8" id="KW-0408">Iron</keyword>
<evidence type="ECO:0000256" key="3">
    <source>
        <dbReference type="ARBA" id="ARBA00022617"/>
    </source>
</evidence>
<comment type="cofactor">
    <cofactor evidence="1 8">
        <name>heme</name>
        <dbReference type="ChEBI" id="CHEBI:30413"/>
    </cofactor>
</comment>
<comment type="similarity">
    <text evidence="2 9">Belongs to the cytochrome P450 family.</text>
</comment>
<evidence type="ECO:0000313" key="11">
    <source>
        <dbReference type="EMBL" id="KAK9159742.1"/>
    </source>
</evidence>
<reference evidence="11 12" key="1">
    <citation type="submission" date="2024-01" db="EMBL/GenBank/DDBJ databases">
        <title>Genome assemblies of Stephania.</title>
        <authorList>
            <person name="Yang L."/>
        </authorList>
    </citation>
    <scope>NUCLEOTIDE SEQUENCE [LARGE SCALE GENOMIC DNA]</scope>
    <source>
        <strain evidence="11">YNDBR</strain>
        <tissue evidence="11">Leaf</tissue>
    </source>
</reference>
<feature type="binding site" description="axial binding residue" evidence="8">
    <location>
        <position position="450"/>
    </location>
    <ligand>
        <name>heme</name>
        <dbReference type="ChEBI" id="CHEBI:30413"/>
    </ligand>
    <ligandPart>
        <name>Fe</name>
        <dbReference type="ChEBI" id="CHEBI:18248"/>
    </ligandPart>
</feature>
<dbReference type="PRINTS" id="PR00463">
    <property type="entry name" value="EP450I"/>
</dbReference>
<evidence type="ECO:0000256" key="9">
    <source>
        <dbReference type="RuleBase" id="RU000461"/>
    </source>
</evidence>
<dbReference type="Proteomes" id="UP001420932">
    <property type="component" value="Unassembled WGS sequence"/>
</dbReference>
<proteinExistence type="inferred from homology"/>
<dbReference type="GO" id="GO:0016705">
    <property type="term" value="F:oxidoreductase activity, acting on paired donors, with incorporation or reduction of molecular oxygen"/>
    <property type="evidence" value="ECO:0007669"/>
    <property type="project" value="InterPro"/>
</dbReference>
<dbReference type="Pfam" id="PF00067">
    <property type="entry name" value="p450"/>
    <property type="match status" value="1"/>
</dbReference>
<dbReference type="PROSITE" id="PS00086">
    <property type="entry name" value="CYTOCHROME_P450"/>
    <property type="match status" value="1"/>
</dbReference>
<dbReference type="PANTHER" id="PTHR47950">
    <property type="entry name" value="CYTOCHROME P450, FAMILY 76, SUBFAMILY C, POLYPEPTIDE 5-RELATED"/>
    <property type="match status" value="1"/>
</dbReference>
<gene>
    <name evidence="11" type="ORF">Syun_006083</name>
</gene>